<reference evidence="1" key="1">
    <citation type="submission" date="2024-03" db="EMBL/GenBank/DDBJ databases">
        <title>Novel Streptomyces species of biotechnological and ecological value are a feature of Machair soil.</title>
        <authorList>
            <person name="Prole J.R."/>
            <person name="Goodfellow M."/>
            <person name="Allenby N."/>
            <person name="Ward A.C."/>
        </authorList>
    </citation>
    <scope>NUCLEOTIDE SEQUENCE</scope>
    <source>
        <strain evidence="1">MS2.AVA.5</strain>
    </source>
</reference>
<comment type="caution">
    <text evidence="1">The sequence shown here is derived from an EMBL/GenBank/DDBJ whole genome shotgun (WGS) entry which is preliminary data.</text>
</comment>
<evidence type="ECO:0000313" key="2">
    <source>
        <dbReference type="Proteomes" id="UP001377168"/>
    </source>
</evidence>
<proteinExistence type="predicted"/>
<sequence length="81" mass="8548">MGSEGRRTVRSPQTEHQCPACGQPVGTVTKRRKTLGAYVPFWGPGPCHNPDCAQSAESGGERPGDRPAGRSTPPEVPRPGP</sequence>
<dbReference type="Proteomes" id="UP001377168">
    <property type="component" value="Unassembled WGS sequence"/>
</dbReference>
<evidence type="ECO:0000313" key="1">
    <source>
        <dbReference type="EMBL" id="MEJ8637336.1"/>
    </source>
</evidence>
<protein>
    <submittedName>
        <fullName evidence="1">Uncharacterized protein</fullName>
    </submittedName>
</protein>
<keyword evidence="2" id="KW-1185">Reference proteome</keyword>
<name>A0ACC6Q146_9ACTN</name>
<organism evidence="1 2">
    <name type="scientific">Streptomyces achmelvichensis</name>
    <dbReference type="NCBI Taxonomy" id="3134111"/>
    <lineage>
        <taxon>Bacteria</taxon>
        <taxon>Bacillati</taxon>
        <taxon>Actinomycetota</taxon>
        <taxon>Actinomycetes</taxon>
        <taxon>Kitasatosporales</taxon>
        <taxon>Streptomycetaceae</taxon>
        <taxon>Streptomyces</taxon>
    </lineage>
</organism>
<gene>
    <name evidence="1" type="ORF">WKI67_28615</name>
</gene>
<dbReference type="EMBL" id="JBBKAJ010000022">
    <property type="protein sequence ID" value="MEJ8637336.1"/>
    <property type="molecule type" value="Genomic_DNA"/>
</dbReference>
<accession>A0ACC6Q146</accession>